<evidence type="ECO:0000256" key="1">
    <source>
        <dbReference type="SAM" id="Phobius"/>
    </source>
</evidence>
<keyword evidence="1" id="KW-0472">Membrane</keyword>
<dbReference type="OrthoDB" id="2884999at2759"/>
<feature type="transmembrane region" description="Helical" evidence="1">
    <location>
        <begin position="234"/>
        <end position="255"/>
    </location>
</feature>
<dbReference type="HOGENOM" id="CLU_823974_0_0_1"/>
<proteinExistence type="predicted"/>
<organism evidence="3 4">
    <name type="scientific">Galerina marginata (strain CBS 339.88)</name>
    <dbReference type="NCBI Taxonomy" id="685588"/>
    <lineage>
        <taxon>Eukaryota</taxon>
        <taxon>Fungi</taxon>
        <taxon>Dikarya</taxon>
        <taxon>Basidiomycota</taxon>
        <taxon>Agaricomycotina</taxon>
        <taxon>Agaricomycetes</taxon>
        <taxon>Agaricomycetidae</taxon>
        <taxon>Agaricales</taxon>
        <taxon>Agaricineae</taxon>
        <taxon>Strophariaceae</taxon>
        <taxon>Galerina</taxon>
    </lineage>
</organism>
<evidence type="ECO:0000259" key="2">
    <source>
        <dbReference type="Pfam" id="PF20152"/>
    </source>
</evidence>
<keyword evidence="1" id="KW-1133">Transmembrane helix</keyword>
<feature type="transmembrane region" description="Helical" evidence="1">
    <location>
        <begin position="54"/>
        <end position="74"/>
    </location>
</feature>
<feature type="transmembrane region" description="Helical" evidence="1">
    <location>
        <begin position="94"/>
        <end position="116"/>
    </location>
</feature>
<dbReference type="InterPro" id="IPR045339">
    <property type="entry name" value="DUF6534"/>
</dbReference>
<evidence type="ECO:0000313" key="3">
    <source>
        <dbReference type="EMBL" id="KDR71511.1"/>
    </source>
</evidence>
<sequence>MVNIQQLSSDPGSSLDFVSDLALLGASAIWGIGISQTFRFCIRAGRESRKLQAFVTWLCVADTLRQIFSIYSAITIYFNTSALFVNEVSPGCVIMPYLCSALVAGSAQSFFAYRLWKLSRVKWFIPVLTAPAVLFQLAIPLIYFRAITSGVVSGETQKDLLITTLIVGAVIDILLSAGLCSLLWGHFITLGPSLRPTKAMLQRMMLFSINTGMWTALLASSIIVVFFRTLTTDFMIFGYFHLLSPLYFTTVLANLNARQYIKGTGDNVDLSPTGTDLRNGMRFASRDDDRGISMPRAGSLSVPGWRLGVDNASSEVLNPHGAFYGPRDGSFDVDLDD</sequence>
<dbReference type="Proteomes" id="UP000027222">
    <property type="component" value="Unassembled WGS sequence"/>
</dbReference>
<gene>
    <name evidence="3" type="ORF">GALMADRAFT_271046</name>
</gene>
<dbReference type="EMBL" id="KL142392">
    <property type="protein sequence ID" value="KDR71511.1"/>
    <property type="molecule type" value="Genomic_DNA"/>
</dbReference>
<keyword evidence="4" id="KW-1185">Reference proteome</keyword>
<feature type="transmembrane region" description="Helical" evidence="1">
    <location>
        <begin position="160"/>
        <end position="184"/>
    </location>
</feature>
<protein>
    <recommendedName>
        <fullName evidence="2">DUF6534 domain-containing protein</fullName>
    </recommendedName>
</protein>
<reference evidence="4" key="1">
    <citation type="journal article" date="2014" name="Proc. Natl. Acad. Sci. U.S.A.">
        <title>Extensive sampling of basidiomycete genomes demonstrates inadequacy of the white-rot/brown-rot paradigm for wood decay fungi.</title>
        <authorList>
            <person name="Riley R."/>
            <person name="Salamov A.A."/>
            <person name="Brown D.W."/>
            <person name="Nagy L.G."/>
            <person name="Floudas D."/>
            <person name="Held B.W."/>
            <person name="Levasseur A."/>
            <person name="Lombard V."/>
            <person name="Morin E."/>
            <person name="Otillar R."/>
            <person name="Lindquist E.A."/>
            <person name="Sun H."/>
            <person name="LaButti K.M."/>
            <person name="Schmutz J."/>
            <person name="Jabbour D."/>
            <person name="Luo H."/>
            <person name="Baker S.E."/>
            <person name="Pisabarro A.G."/>
            <person name="Walton J.D."/>
            <person name="Blanchette R.A."/>
            <person name="Henrissat B."/>
            <person name="Martin F."/>
            <person name="Cullen D."/>
            <person name="Hibbett D.S."/>
            <person name="Grigoriev I.V."/>
        </authorList>
    </citation>
    <scope>NUCLEOTIDE SEQUENCE [LARGE SCALE GENOMIC DNA]</scope>
    <source>
        <strain evidence="4">CBS 339.88</strain>
    </source>
</reference>
<dbReference type="PANTHER" id="PTHR40465">
    <property type="entry name" value="CHROMOSOME 1, WHOLE GENOME SHOTGUN SEQUENCE"/>
    <property type="match status" value="1"/>
</dbReference>
<feature type="transmembrane region" description="Helical" evidence="1">
    <location>
        <begin position="205"/>
        <end position="228"/>
    </location>
</feature>
<feature type="transmembrane region" description="Helical" evidence="1">
    <location>
        <begin position="21"/>
        <end position="42"/>
    </location>
</feature>
<feature type="transmembrane region" description="Helical" evidence="1">
    <location>
        <begin position="123"/>
        <end position="148"/>
    </location>
</feature>
<dbReference type="Pfam" id="PF20152">
    <property type="entry name" value="DUF6534"/>
    <property type="match status" value="1"/>
</dbReference>
<accession>A0A067SKV5</accession>
<feature type="domain" description="DUF6534" evidence="2">
    <location>
        <begin position="169"/>
        <end position="260"/>
    </location>
</feature>
<evidence type="ECO:0000313" key="4">
    <source>
        <dbReference type="Proteomes" id="UP000027222"/>
    </source>
</evidence>
<dbReference type="PANTHER" id="PTHR40465:SF1">
    <property type="entry name" value="DUF6534 DOMAIN-CONTAINING PROTEIN"/>
    <property type="match status" value="1"/>
</dbReference>
<keyword evidence="1" id="KW-0812">Transmembrane</keyword>
<dbReference type="AlphaFoldDB" id="A0A067SKV5"/>
<name>A0A067SKV5_GALM3</name>